<reference evidence="1" key="1">
    <citation type="submission" date="2016-01" db="EMBL/GenBank/DDBJ databases">
        <authorList>
            <person name="Peeters C."/>
        </authorList>
    </citation>
    <scope>NUCLEOTIDE SEQUENCE [LARGE SCALE GENOMIC DNA]</scope>
    <source>
        <strain evidence="1">LMG 29318</strain>
    </source>
</reference>
<dbReference type="AlphaFoldDB" id="A0A158DWH3"/>
<dbReference type="Proteomes" id="UP000054870">
    <property type="component" value="Unassembled WGS sequence"/>
</dbReference>
<dbReference type="OrthoDB" id="9128315at2"/>
<accession>A0A158DWH3</accession>
<proteinExistence type="predicted"/>
<sequence length="101" mass="12175">MSFPEWGHSYNALYVPLTSDWQCSLVPIRDMQDVDRGWKLSYEERQKARTEREEQIEQDRQDFDRLFRVSINRHAARACSDFGRMRHLSASTFAFRDCLRR</sequence>
<keyword evidence="2" id="KW-1185">Reference proteome</keyword>
<evidence type="ECO:0000313" key="2">
    <source>
        <dbReference type="Proteomes" id="UP000054870"/>
    </source>
</evidence>
<dbReference type="EMBL" id="FCOF02000152">
    <property type="protein sequence ID" value="SAK98904.1"/>
    <property type="molecule type" value="Genomic_DNA"/>
</dbReference>
<dbReference type="RefSeq" id="WP_143746712.1">
    <property type="nucleotide sequence ID" value="NZ_FCOF02000152.1"/>
</dbReference>
<evidence type="ECO:0000313" key="1">
    <source>
        <dbReference type="EMBL" id="SAK98904.1"/>
    </source>
</evidence>
<name>A0A158DWH3_9BURK</name>
<gene>
    <name evidence="1" type="ORF">AWB75_07211</name>
</gene>
<comment type="caution">
    <text evidence="1">The sequence shown here is derived from an EMBL/GenBank/DDBJ whole genome shotgun (WGS) entry which is preliminary data.</text>
</comment>
<protein>
    <submittedName>
        <fullName evidence="1">Uncharacterized protein</fullName>
    </submittedName>
</protein>
<organism evidence="1 2">
    <name type="scientific">Caballeronia catudaia</name>
    <dbReference type="NCBI Taxonomy" id="1777136"/>
    <lineage>
        <taxon>Bacteria</taxon>
        <taxon>Pseudomonadati</taxon>
        <taxon>Pseudomonadota</taxon>
        <taxon>Betaproteobacteria</taxon>
        <taxon>Burkholderiales</taxon>
        <taxon>Burkholderiaceae</taxon>
        <taxon>Caballeronia</taxon>
    </lineage>
</organism>